<evidence type="ECO:0000256" key="3">
    <source>
        <dbReference type="SAM" id="MobiDB-lite"/>
    </source>
</evidence>
<keyword evidence="2" id="KW-0813">Transport</keyword>
<keyword evidence="5" id="KW-1185">Reference proteome</keyword>
<feature type="compositionally biased region" description="Low complexity" evidence="3">
    <location>
        <begin position="44"/>
        <end position="74"/>
    </location>
</feature>
<dbReference type="Pfam" id="PF08700">
    <property type="entry name" value="VPS51_Exo84_N"/>
    <property type="match status" value="1"/>
</dbReference>
<dbReference type="GO" id="GO:0000938">
    <property type="term" value="C:GARP complex"/>
    <property type="evidence" value="ECO:0007669"/>
    <property type="project" value="UniProtKB-UniRule"/>
</dbReference>
<name>A0A9W7CFE6_9STRA</name>
<dbReference type="InterPro" id="IPR014812">
    <property type="entry name" value="Vps51"/>
</dbReference>
<dbReference type="GO" id="GO:0016020">
    <property type="term" value="C:membrane"/>
    <property type="evidence" value="ECO:0007669"/>
    <property type="project" value="TreeGrafter"/>
</dbReference>
<evidence type="ECO:0000256" key="1">
    <source>
        <dbReference type="ARBA" id="ARBA00006080"/>
    </source>
</evidence>
<dbReference type="GO" id="GO:0007030">
    <property type="term" value="P:Golgi organization"/>
    <property type="evidence" value="ECO:0007669"/>
    <property type="project" value="UniProtKB-UniRule"/>
</dbReference>
<dbReference type="GO" id="GO:0048193">
    <property type="term" value="P:Golgi vesicle transport"/>
    <property type="evidence" value="ECO:0007669"/>
    <property type="project" value="TreeGrafter"/>
</dbReference>
<dbReference type="EMBL" id="BRXX01000362">
    <property type="protein sequence ID" value="GMI07302.1"/>
    <property type="molecule type" value="Genomic_DNA"/>
</dbReference>
<keyword evidence="2" id="KW-0333">Golgi apparatus</keyword>
<keyword evidence="2" id="KW-0445">Lipid transport</keyword>
<comment type="subcellular location">
    <subcellularLocation>
        <location evidence="2">Golgi apparatus</location>
        <location evidence="2">trans-Golgi network</location>
    </subcellularLocation>
</comment>
<comment type="similarity">
    <text evidence="1 2">Belongs to the VPS51 family.</text>
</comment>
<comment type="function">
    <text evidence="2">Acts as component of the GARP complex that is involved in retrograde transport from early and late endosomes to the trans-Golgi network (TGN).</text>
</comment>
<comment type="subunit">
    <text evidence="2">Component of the Golgi-associated retrograde protein (GARP) complex.</text>
</comment>
<dbReference type="GO" id="GO:0032456">
    <property type="term" value="P:endocytic recycling"/>
    <property type="evidence" value="ECO:0007669"/>
    <property type="project" value="TreeGrafter"/>
</dbReference>
<dbReference type="GO" id="GO:0042147">
    <property type="term" value="P:retrograde transport, endosome to Golgi"/>
    <property type="evidence" value="ECO:0007669"/>
    <property type="project" value="UniProtKB-UniRule"/>
</dbReference>
<sequence>MSSSDDSSSDSESDDEMRRNIMASYYGKGLNEQATPPQPTHTASSDLGVSLPSPPSSSSSSSSSDPLSSSTFDPLSYSRNLLTTSSTDELLTHSTSLYTTSLSLDSTMQTLVYENYSKFISATDEIRCIGESTGLALSGMRRLVDGSKEIEERNRMVEEELKEGREEVDRLWRVKVKVEKLSVIRTLEERLKGFIEKRKFKDASLMWERERGVLVEHRERFKILDNIYLQCSSLINTMILRLKKTVSLGSPASYRWWFNISRAVMVMGEGSEEFRTRVEELAERDFRREYEGEGVERTLEGLGGFKRLGRRCFGDCDVSRVFGQIIDSWKSSMIVKCDENSEGIEEECEQVRGCVAKFGVEEWDRKIKGVTVRIIKRLTAVAFRKLRVETIEMIENWMSTPSSELIKILKKSHNETLKSLRRGNVESEEFRKGVSEEARLYVIWVAGVLEGVGGGGSGKVVVGSPVSEDYMDDLNTSMMSRHEAAVTEDPFNVPLTSLMEKAEGKRKEENFLPLKVAVICREAEGVLIESASKGVGKVTGGGSEDIDTDGAVSLRFSMAASECLSRYTCDRGHAAARALGMGVGSRTGRRTWTLGEKVVREVRGGVGVMLKIIKEVCMETGGRFGGLRRSAPAKVVVEGVGFSGATYGGGGGVGQQRSGGLAMDIEKLFAEKIVVYGSVEFSRESVVLGVFKIAMQSLLLAARQARFSVNGLTQVQVDIALLRHLLPHYLSEHAVVDKIMDNVLAGCAYRCESEEQADTEAVIQSIMKDWLKTESEQEDEGMRCLIWDSEGVE</sequence>
<evidence type="ECO:0000313" key="5">
    <source>
        <dbReference type="Proteomes" id="UP001165160"/>
    </source>
</evidence>
<feature type="region of interest" description="Disordered" evidence="3">
    <location>
        <begin position="1"/>
        <end position="74"/>
    </location>
</feature>
<dbReference type="PANTHER" id="PTHR15954:SF4">
    <property type="entry name" value="VACUOLAR PROTEIN SORTING-ASSOCIATED PROTEIN 51 HOMOLOG"/>
    <property type="match status" value="1"/>
</dbReference>
<dbReference type="GO" id="GO:0005829">
    <property type="term" value="C:cytosol"/>
    <property type="evidence" value="ECO:0007669"/>
    <property type="project" value="GOC"/>
</dbReference>
<accession>A0A9W7CFE6</accession>
<dbReference type="Proteomes" id="UP001165160">
    <property type="component" value="Unassembled WGS sequence"/>
</dbReference>
<feature type="compositionally biased region" description="Polar residues" evidence="3">
    <location>
        <begin position="32"/>
        <end position="43"/>
    </location>
</feature>
<evidence type="ECO:0000313" key="4">
    <source>
        <dbReference type="EMBL" id="GMI07302.1"/>
    </source>
</evidence>
<evidence type="ECO:0000256" key="2">
    <source>
        <dbReference type="RuleBase" id="RU368010"/>
    </source>
</evidence>
<reference evidence="5" key="1">
    <citation type="journal article" date="2023" name="Commun. Biol.">
        <title>Genome analysis of Parmales, the sister group of diatoms, reveals the evolutionary specialization of diatoms from phago-mixotrophs to photoautotrophs.</title>
        <authorList>
            <person name="Ban H."/>
            <person name="Sato S."/>
            <person name="Yoshikawa S."/>
            <person name="Yamada K."/>
            <person name="Nakamura Y."/>
            <person name="Ichinomiya M."/>
            <person name="Sato N."/>
            <person name="Blanc-Mathieu R."/>
            <person name="Endo H."/>
            <person name="Kuwata A."/>
            <person name="Ogata H."/>
        </authorList>
    </citation>
    <scope>NUCLEOTIDE SEQUENCE [LARGE SCALE GENOMIC DNA]</scope>
    <source>
        <strain evidence="5">NIES 3699</strain>
    </source>
</reference>
<dbReference type="GO" id="GO:0007041">
    <property type="term" value="P:lysosomal transport"/>
    <property type="evidence" value="ECO:0007669"/>
    <property type="project" value="TreeGrafter"/>
</dbReference>
<dbReference type="GO" id="GO:1990745">
    <property type="term" value="C:EARP complex"/>
    <property type="evidence" value="ECO:0007669"/>
    <property type="project" value="TreeGrafter"/>
</dbReference>
<keyword evidence="2" id="KW-0653">Protein transport</keyword>
<dbReference type="PANTHER" id="PTHR15954">
    <property type="entry name" value="VACUOLAR PROTEIN SORTING-ASSOCIATED PROTEIN 51 HOMOLOG"/>
    <property type="match status" value="1"/>
</dbReference>
<gene>
    <name evidence="4" type="ORF">TrVE_jg839</name>
</gene>
<dbReference type="AlphaFoldDB" id="A0A9W7CFE6"/>
<dbReference type="GO" id="GO:0006869">
    <property type="term" value="P:lipid transport"/>
    <property type="evidence" value="ECO:0007669"/>
    <property type="project" value="UniProtKB-UniRule"/>
</dbReference>
<organism evidence="4 5">
    <name type="scientific">Triparma verrucosa</name>
    <dbReference type="NCBI Taxonomy" id="1606542"/>
    <lineage>
        <taxon>Eukaryota</taxon>
        <taxon>Sar</taxon>
        <taxon>Stramenopiles</taxon>
        <taxon>Ochrophyta</taxon>
        <taxon>Bolidophyceae</taxon>
        <taxon>Parmales</taxon>
        <taxon>Triparmaceae</taxon>
        <taxon>Triparma</taxon>
    </lineage>
</organism>
<comment type="caution">
    <text evidence="4">The sequence shown here is derived from an EMBL/GenBank/DDBJ whole genome shotgun (WGS) entry which is preliminary data.</text>
</comment>
<protein>
    <recommendedName>
        <fullName evidence="2">Vacuolar protein sorting-associated protein 51 homolog</fullName>
    </recommendedName>
</protein>
<proteinExistence type="inferred from homology"/>
<dbReference type="GO" id="GO:0015031">
    <property type="term" value="P:protein transport"/>
    <property type="evidence" value="ECO:0007669"/>
    <property type="project" value="UniProtKB-UniRule"/>
</dbReference>